<keyword evidence="1 4" id="KW-0813">Transport</keyword>
<protein>
    <recommendedName>
        <fullName evidence="4">Lipopolysaccharide export system protein LptA</fullName>
    </recommendedName>
</protein>
<evidence type="ECO:0000256" key="3">
    <source>
        <dbReference type="ARBA" id="ARBA00022764"/>
    </source>
</evidence>
<keyword evidence="2 4" id="KW-0732">Signal</keyword>
<dbReference type="Gene3D" id="2.60.450.10">
    <property type="entry name" value="Lipopolysaccharide (LPS) transport protein A like domain"/>
    <property type="match status" value="1"/>
</dbReference>
<comment type="function">
    <text evidence="4">Involved in the assembly of lipopolysaccharide (LPS). Required for the translocation of LPS from the inner membrane to the outer membrane.</text>
</comment>
<dbReference type="RefSeq" id="WP_003679855.1">
    <property type="nucleotide sequence ID" value="NZ_ACEN01000018.1"/>
</dbReference>
<dbReference type="eggNOG" id="COG1934">
    <property type="taxonomic scope" value="Bacteria"/>
</dbReference>
<feature type="signal peptide" evidence="4">
    <location>
        <begin position="1"/>
        <end position="22"/>
    </location>
</feature>
<evidence type="ECO:0000259" key="5">
    <source>
        <dbReference type="Pfam" id="PF03968"/>
    </source>
</evidence>
<dbReference type="Pfam" id="PF03968">
    <property type="entry name" value="LptD_N"/>
    <property type="match status" value="1"/>
</dbReference>
<dbReference type="GO" id="GO:0015920">
    <property type="term" value="P:lipopolysaccharide transport"/>
    <property type="evidence" value="ECO:0007669"/>
    <property type="project" value="UniProtKB-UniRule"/>
</dbReference>
<feature type="domain" description="Organic solvent tolerance-like N-terminal" evidence="5">
    <location>
        <begin position="32"/>
        <end position="142"/>
    </location>
</feature>
<evidence type="ECO:0000256" key="1">
    <source>
        <dbReference type="ARBA" id="ARBA00022448"/>
    </source>
</evidence>
<gene>
    <name evidence="4 6" type="primary">lptA</name>
    <name evidence="6" type="ORF">NEIFLAOT_00773</name>
</gene>
<accession>C0ELG8</accession>
<dbReference type="GO" id="GO:0030288">
    <property type="term" value="C:outer membrane-bounded periplasmic space"/>
    <property type="evidence" value="ECO:0007669"/>
    <property type="project" value="TreeGrafter"/>
</dbReference>
<dbReference type="Proteomes" id="UP000004457">
    <property type="component" value="Unassembled WGS sequence"/>
</dbReference>
<dbReference type="InterPro" id="IPR005653">
    <property type="entry name" value="OstA-like_N"/>
</dbReference>
<reference evidence="6 7" key="1">
    <citation type="submission" date="2009-01" db="EMBL/GenBank/DDBJ databases">
        <authorList>
            <person name="Fulton L."/>
            <person name="Clifton S."/>
            <person name="Chinwalla A.T."/>
            <person name="Mitreva M."/>
            <person name="Sodergren E."/>
            <person name="Weinstock G."/>
            <person name="Clifton S."/>
            <person name="Dooling D.J."/>
            <person name="Fulton B."/>
            <person name="Minx P."/>
            <person name="Pepin K.H."/>
            <person name="Johnson M."/>
            <person name="Bhonagiri V."/>
            <person name="Nash W.E."/>
            <person name="Mardis E.R."/>
            <person name="Wilson R.K."/>
        </authorList>
    </citation>
    <scope>NUCLEOTIDE SEQUENCE [LARGE SCALE GENOMIC DNA]</scope>
    <source>
        <strain evidence="6 7">NRL30031/H210</strain>
    </source>
</reference>
<name>C0ELG8_NEIFL</name>
<evidence type="ECO:0000313" key="7">
    <source>
        <dbReference type="Proteomes" id="UP000004457"/>
    </source>
</evidence>
<organism evidence="6 7">
    <name type="scientific">Neisseria flavescens NRL30031/H210</name>
    <dbReference type="NCBI Taxonomy" id="546264"/>
    <lineage>
        <taxon>Bacteria</taxon>
        <taxon>Pseudomonadati</taxon>
        <taxon>Pseudomonadota</taxon>
        <taxon>Betaproteobacteria</taxon>
        <taxon>Neisseriales</taxon>
        <taxon>Neisseriaceae</taxon>
        <taxon>Neisseria</taxon>
    </lineage>
</organism>
<dbReference type="InterPro" id="IPR052037">
    <property type="entry name" value="LPS_export_LptA"/>
</dbReference>
<comment type="caution">
    <text evidence="6">The sequence shown here is derived from an EMBL/GenBank/DDBJ whole genome shotgun (WGS) entry which is preliminary data.</text>
</comment>
<dbReference type="GO" id="GO:0017089">
    <property type="term" value="F:glycolipid transfer activity"/>
    <property type="evidence" value="ECO:0007669"/>
    <property type="project" value="TreeGrafter"/>
</dbReference>
<dbReference type="GO" id="GO:0001530">
    <property type="term" value="F:lipopolysaccharide binding"/>
    <property type="evidence" value="ECO:0007669"/>
    <property type="project" value="InterPro"/>
</dbReference>
<dbReference type="PANTHER" id="PTHR36504">
    <property type="entry name" value="LIPOPOLYSACCHARIDE EXPORT SYSTEM PROTEIN LPTA"/>
    <property type="match status" value="1"/>
</dbReference>
<dbReference type="PANTHER" id="PTHR36504:SF1">
    <property type="entry name" value="LIPOPOLYSACCHARIDE EXPORT SYSTEM PROTEIN LPTA"/>
    <property type="match status" value="1"/>
</dbReference>
<evidence type="ECO:0000256" key="4">
    <source>
        <dbReference type="HAMAP-Rule" id="MF_01914"/>
    </source>
</evidence>
<dbReference type="GO" id="GO:0009279">
    <property type="term" value="C:cell outer membrane"/>
    <property type="evidence" value="ECO:0007669"/>
    <property type="project" value="TreeGrafter"/>
</dbReference>
<evidence type="ECO:0000313" key="6">
    <source>
        <dbReference type="EMBL" id="EEG34132.1"/>
    </source>
</evidence>
<proteinExistence type="inferred from homology"/>
<dbReference type="EMBL" id="ACEN01000018">
    <property type="protein sequence ID" value="EEG34132.1"/>
    <property type="molecule type" value="Genomic_DNA"/>
</dbReference>
<dbReference type="NCBIfam" id="TIGR03002">
    <property type="entry name" value="outer_YhbN_LptA"/>
    <property type="match status" value="1"/>
</dbReference>
<keyword evidence="3 4" id="KW-0574">Periplasm</keyword>
<dbReference type="HAMAP" id="MF_01914">
    <property type="entry name" value="LPS_assembly_LptA"/>
    <property type="match status" value="1"/>
</dbReference>
<feature type="chain" id="PRO_5009008228" description="Lipopolysaccharide export system protein LptA" evidence="4">
    <location>
        <begin position="23"/>
        <end position="176"/>
    </location>
</feature>
<dbReference type="GeneID" id="49971606"/>
<dbReference type="InterPro" id="IPR014340">
    <property type="entry name" value="LptA"/>
</dbReference>
<dbReference type="GO" id="GO:0043165">
    <property type="term" value="P:Gram-negative-bacterium-type cell outer membrane assembly"/>
    <property type="evidence" value="ECO:0007669"/>
    <property type="project" value="UniProtKB-UniRule"/>
</dbReference>
<evidence type="ECO:0000256" key="2">
    <source>
        <dbReference type="ARBA" id="ARBA00022729"/>
    </source>
</evidence>
<dbReference type="AlphaFoldDB" id="C0ELG8"/>
<keyword evidence="7" id="KW-1185">Reference proteome</keyword>
<comment type="subcellular location">
    <subcellularLocation>
        <location evidence="4">Periplasm</location>
    </subcellularLocation>
</comment>
<sequence precursor="true">MIQKICKTLALVAVFAASPAFALQSDSKQPIQIEADQGSLDQNNQSTTFSGNVIIKQGTLNIRAGSVTVSRNDKSEQLMKATGSPVKFSQELDGGKGVVNGQANTVTYSSAAGLVTLTGNAKVQRGGDVAEGAVITYNTKTEVYTINGSAKSGVKSATKSGRVSVVIQPSGTQKNK</sequence>
<comment type="subunit">
    <text evidence="4">Component of the lipopolysaccharide transport and assembly complex.</text>
</comment>
<comment type="similarity">
    <text evidence="4">Belongs to the LptA family.</text>
</comment>